<dbReference type="Pfam" id="PF00698">
    <property type="entry name" value="Acyl_transf_1"/>
    <property type="match status" value="2"/>
</dbReference>
<dbReference type="InterPro" id="IPR014031">
    <property type="entry name" value="Ketoacyl_synth_C"/>
</dbReference>
<dbReference type="InterPro" id="IPR015083">
    <property type="entry name" value="NorB/c/GfsB-D-like_docking"/>
</dbReference>
<dbReference type="EMBL" id="JBHSQQ010000009">
    <property type="protein sequence ID" value="MFC5940559.1"/>
    <property type="molecule type" value="Genomic_DNA"/>
</dbReference>
<dbReference type="SUPFAM" id="SSF53901">
    <property type="entry name" value="Thiolase-like"/>
    <property type="match status" value="2"/>
</dbReference>
<dbReference type="InterPro" id="IPR018201">
    <property type="entry name" value="Ketoacyl_synth_AS"/>
</dbReference>
<dbReference type="PROSITE" id="PS52019">
    <property type="entry name" value="PKS_MFAS_DH"/>
    <property type="match status" value="2"/>
</dbReference>
<dbReference type="SUPFAM" id="SSF51735">
    <property type="entry name" value="NAD(P)-binding Rossmann-fold domains"/>
    <property type="match status" value="5"/>
</dbReference>
<dbReference type="InterPro" id="IPR014030">
    <property type="entry name" value="Ketoacyl_synth_N"/>
</dbReference>
<comment type="caution">
    <text evidence="14">The sequence shown here is derived from an EMBL/GenBank/DDBJ whole genome shotgun (WGS) entry which is preliminary data.</text>
</comment>
<evidence type="ECO:0000259" key="11">
    <source>
        <dbReference type="PROSITE" id="PS50075"/>
    </source>
</evidence>
<dbReference type="SUPFAM" id="SSF101173">
    <property type="entry name" value="Docking domain B of the erythromycin polyketide synthase (DEBS)"/>
    <property type="match status" value="1"/>
</dbReference>
<dbReference type="Pfam" id="PF00109">
    <property type="entry name" value="ketoacyl-synt"/>
    <property type="match status" value="2"/>
</dbReference>
<dbReference type="SUPFAM" id="SSF55048">
    <property type="entry name" value="Probable ACP-binding domain of malonyl-CoA ACP transacylase"/>
    <property type="match status" value="2"/>
</dbReference>
<dbReference type="PANTHER" id="PTHR43775:SF51">
    <property type="entry name" value="INACTIVE PHENOLPHTHIOCEROL SYNTHESIS POLYKETIDE SYNTHASE TYPE I PKS1-RELATED"/>
    <property type="match status" value="1"/>
</dbReference>
<dbReference type="InterPro" id="IPR016036">
    <property type="entry name" value="Malonyl_transacylase_ACP-bd"/>
</dbReference>
<dbReference type="Gene3D" id="3.30.70.3290">
    <property type="match status" value="2"/>
</dbReference>
<dbReference type="CDD" id="cd00833">
    <property type="entry name" value="PKS"/>
    <property type="match status" value="2"/>
</dbReference>
<dbReference type="Pfam" id="PF08240">
    <property type="entry name" value="ADH_N"/>
    <property type="match status" value="1"/>
</dbReference>
<feature type="region of interest" description="Disordered" evidence="10">
    <location>
        <begin position="864"/>
        <end position="884"/>
    </location>
</feature>
<dbReference type="PROSITE" id="PS00012">
    <property type="entry name" value="PHOSPHOPANTETHEINE"/>
    <property type="match status" value="2"/>
</dbReference>
<dbReference type="InterPro" id="IPR055123">
    <property type="entry name" value="SpnB-like_Rossmann"/>
</dbReference>
<dbReference type="PROSITE" id="PS50075">
    <property type="entry name" value="CARRIER"/>
    <property type="match status" value="2"/>
</dbReference>
<feature type="active site" description="Proton acceptor; for dehydratase activity" evidence="9">
    <location>
        <position position="980"/>
    </location>
</feature>
<dbReference type="InterPro" id="IPR036736">
    <property type="entry name" value="ACP-like_sf"/>
</dbReference>
<feature type="domain" description="Ketosynthase family 3 (KS3)" evidence="12">
    <location>
        <begin position="2127"/>
        <end position="2553"/>
    </location>
</feature>
<dbReference type="Gene3D" id="3.40.50.11460">
    <property type="match status" value="1"/>
</dbReference>
<evidence type="ECO:0000256" key="4">
    <source>
        <dbReference type="ARBA" id="ARBA00022553"/>
    </source>
</evidence>
<protein>
    <submittedName>
        <fullName evidence="14">SDR family NAD(P)-dependent oxidoreductase</fullName>
    </submittedName>
</protein>
<feature type="region of interest" description="N-terminal hotdog fold" evidence="9">
    <location>
        <begin position="3038"/>
        <end position="3162"/>
    </location>
</feature>
<dbReference type="InterPro" id="IPR050091">
    <property type="entry name" value="PKS_NRPS_Biosynth_Enz"/>
</dbReference>
<dbReference type="Pfam" id="PF16197">
    <property type="entry name" value="KAsynt_C_assoc"/>
    <property type="match status" value="2"/>
</dbReference>
<dbReference type="PANTHER" id="PTHR43775">
    <property type="entry name" value="FATTY ACID SYNTHASE"/>
    <property type="match status" value="1"/>
</dbReference>
<dbReference type="InterPro" id="IPR020843">
    <property type="entry name" value="ER"/>
</dbReference>
<dbReference type="InterPro" id="IPR042104">
    <property type="entry name" value="PKS_dehydratase_sf"/>
</dbReference>
<evidence type="ECO:0000256" key="2">
    <source>
        <dbReference type="ARBA" id="ARBA00004792"/>
    </source>
</evidence>
<dbReference type="SMART" id="SM00829">
    <property type="entry name" value="PKS_ER"/>
    <property type="match status" value="1"/>
</dbReference>
<evidence type="ECO:0000256" key="7">
    <source>
        <dbReference type="ARBA" id="ARBA00023268"/>
    </source>
</evidence>
<dbReference type="InterPro" id="IPR006162">
    <property type="entry name" value="Ppantetheine_attach_site"/>
</dbReference>
<feature type="region of interest" description="Disordered" evidence="10">
    <location>
        <begin position="2556"/>
        <end position="2583"/>
    </location>
</feature>
<dbReference type="Gene3D" id="3.40.50.720">
    <property type="entry name" value="NAD(P)-binding Rossmann-like Domain"/>
    <property type="match status" value="2"/>
</dbReference>
<dbReference type="SMART" id="SM00825">
    <property type="entry name" value="PKS_KS"/>
    <property type="match status" value="2"/>
</dbReference>
<dbReference type="SMART" id="SM01294">
    <property type="entry name" value="PKS_PP_betabranch"/>
    <property type="match status" value="2"/>
</dbReference>
<dbReference type="Pfam" id="PF02801">
    <property type="entry name" value="Ketoacyl-synt_C"/>
    <property type="match status" value="2"/>
</dbReference>
<feature type="domain" description="Ketosynthase family 3 (KS3)" evidence="12">
    <location>
        <begin position="43"/>
        <end position="469"/>
    </location>
</feature>
<evidence type="ECO:0000256" key="9">
    <source>
        <dbReference type="PROSITE-ProRule" id="PRU01363"/>
    </source>
</evidence>
<evidence type="ECO:0000259" key="12">
    <source>
        <dbReference type="PROSITE" id="PS52004"/>
    </source>
</evidence>
<dbReference type="Gene3D" id="3.40.366.10">
    <property type="entry name" value="Malonyl-Coenzyme A Acyl Carrier Protein, domain 2"/>
    <property type="match status" value="2"/>
</dbReference>
<keyword evidence="15" id="KW-1185">Reference proteome</keyword>
<dbReference type="Pfam" id="PF08990">
    <property type="entry name" value="Docking"/>
    <property type="match status" value="1"/>
</dbReference>
<feature type="domain" description="Carrier" evidence="11">
    <location>
        <begin position="3798"/>
        <end position="3873"/>
    </location>
</feature>
<comment type="pathway">
    <text evidence="2">Antibiotic biosynthesis.</text>
</comment>
<dbReference type="Gene3D" id="1.10.1200.10">
    <property type="entry name" value="ACP-like"/>
    <property type="match status" value="2"/>
</dbReference>
<dbReference type="Proteomes" id="UP001596207">
    <property type="component" value="Unassembled WGS sequence"/>
</dbReference>
<evidence type="ECO:0000259" key="13">
    <source>
        <dbReference type="PROSITE" id="PS52019"/>
    </source>
</evidence>
<dbReference type="Gene3D" id="3.10.129.110">
    <property type="entry name" value="Polyketide synthase dehydratase"/>
    <property type="match status" value="2"/>
</dbReference>
<dbReference type="PROSITE" id="PS00606">
    <property type="entry name" value="KS3_1"/>
    <property type="match status" value="2"/>
</dbReference>
<dbReference type="InterPro" id="IPR013154">
    <property type="entry name" value="ADH-like_N"/>
</dbReference>
<evidence type="ECO:0000256" key="5">
    <source>
        <dbReference type="ARBA" id="ARBA00022679"/>
    </source>
</evidence>
<dbReference type="Pfam" id="PF22953">
    <property type="entry name" value="SpnB_Rossmann"/>
    <property type="match status" value="2"/>
</dbReference>
<dbReference type="InterPro" id="IPR009081">
    <property type="entry name" value="PP-bd_ACP"/>
</dbReference>
<comment type="cofactor">
    <cofactor evidence="1">
        <name>pantetheine 4'-phosphate</name>
        <dbReference type="ChEBI" id="CHEBI:47942"/>
    </cofactor>
</comment>
<dbReference type="PROSITE" id="PS52004">
    <property type="entry name" value="KS3_2"/>
    <property type="match status" value="2"/>
</dbReference>
<dbReference type="Pfam" id="PF21089">
    <property type="entry name" value="PKS_DH_N"/>
    <property type="match status" value="2"/>
</dbReference>
<dbReference type="InterPro" id="IPR013968">
    <property type="entry name" value="PKS_KR"/>
</dbReference>
<dbReference type="SMART" id="SM00822">
    <property type="entry name" value="PKS_KR"/>
    <property type="match status" value="2"/>
</dbReference>
<keyword evidence="8" id="KW-0012">Acyltransferase</keyword>
<feature type="active site" description="Proton donor; for dehydratase activity" evidence="9">
    <location>
        <position position="1146"/>
    </location>
</feature>
<feature type="active site" description="Proton acceptor; for dehydratase activity" evidence="9">
    <location>
        <position position="3070"/>
    </location>
</feature>
<dbReference type="Pfam" id="PF14765">
    <property type="entry name" value="PS-DH"/>
    <property type="match status" value="2"/>
</dbReference>
<feature type="region of interest" description="N-terminal hotdog fold" evidence="9">
    <location>
        <begin position="948"/>
        <end position="1075"/>
    </location>
</feature>
<dbReference type="Gene3D" id="3.90.180.10">
    <property type="entry name" value="Medium-chain alcohol dehydrogenases, catalytic domain"/>
    <property type="match status" value="1"/>
</dbReference>
<dbReference type="SUPFAM" id="SSF52151">
    <property type="entry name" value="FabD/lysophospholipase-like"/>
    <property type="match status" value="2"/>
</dbReference>
<keyword evidence="7" id="KW-0511">Multifunctional enzyme</keyword>
<dbReference type="InterPro" id="IPR049552">
    <property type="entry name" value="PKS_DH_N"/>
</dbReference>
<dbReference type="InterPro" id="IPR001227">
    <property type="entry name" value="Ac_transferase_dom_sf"/>
</dbReference>
<dbReference type="SMART" id="SM00827">
    <property type="entry name" value="PKS_AT"/>
    <property type="match status" value="2"/>
</dbReference>
<dbReference type="Gene3D" id="3.40.47.10">
    <property type="match status" value="2"/>
</dbReference>
<keyword evidence="3" id="KW-0596">Phosphopantetheine</keyword>
<gene>
    <name evidence="14" type="ORF">ACFPZ4_03590</name>
</gene>
<reference evidence="15" key="1">
    <citation type="journal article" date="2019" name="Int. J. Syst. Evol. Microbiol.">
        <title>The Global Catalogue of Microorganisms (GCM) 10K type strain sequencing project: providing services to taxonomists for standard genome sequencing and annotation.</title>
        <authorList>
            <consortium name="The Broad Institute Genomics Platform"/>
            <consortium name="The Broad Institute Genome Sequencing Center for Infectious Disease"/>
            <person name="Wu L."/>
            <person name="Ma J."/>
        </authorList>
    </citation>
    <scope>NUCLEOTIDE SEQUENCE [LARGE SCALE GENOMIC DNA]</scope>
    <source>
        <strain evidence="15">CGMCC 4.7173</strain>
    </source>
</reference>
<dbReference type="Pfam" id="PF00550">
    <property type="entry name" value="PP-binding"/>
    <property type="match status" value="2"/>
</dbReference>
<dbReference type="SUPFAM" id="SSF47336">
    <property type="entry name" value="ACP-like"/>
    <property type="match status" value="2"/>
</dbReference>
<organism evidence="14 15">
    <name type="scientific">Micromonospora harpali</name>
    <dbReference type="NCBI Taxonomy" id="1490225"/>
    <lineage>
        <taxon>Bacteria</taxon>
        <taxon>Bacillati</taxon>
        <taxon>Actinomycetota</taxon>
        <taxon>Actinomycetes</taxon>
        <taxon>Micromonosporales</taxon>
        <taxon>Micromonosporaceae</taxon>
        <taxon>Micromonospora</taxon>
    </lineage>
</organism>
<feature type="active site" description="Proton donor; for dehydratase activity" evidence="9">
    <location>
        <position position="3233"/>
    </location>
</feature>
<dbReference type="Pfam" id="PF08659">
    <property type="entry name" value="KR"/>
    <property type="match status" value="2"/>
</dbReference>
<name>A0ABW1HJU2_9ACTN</name>
<dbReference type="InterPro" id="IPR016039">
    <property type="entry name" value="Thiolase-like"/>
</dbReference>
<evidence type="ECO:0000256" key="3">
    <source>
        <dbReference type="ARBA" id="ARBA00022450"/>
    </source>
</evidence>
<dbReference type="Pfam" id="PF13602">
    <property type="entry name" value="ADH_zinc_N_2"/>
    <property type="match status" value="1"/>
</dbReference>
<dbReference type="InterPro" id="IPR020841">
    <property type="entry name" value="PKS_Beta-ketoAc_synthase_dom"/>
</dbReference>
<feature type="domain" description="PKS/mFAS DH" evidence="13">
    <location>
        <begin position="948"/>
        <end position="1223"/>
    </location>
</feature>
<feature type="region of interest" description="C-terminal hotdog fold" evidence="9">
    <location>
        <begin position="3174"/>
        <end position="3314"/>
    </location>
</feature>
<dbReference type="InterPro" id="IPR016035">
    <property type="entry name" value="Acyl_Trfase/lysoPLipase"/>
</dbReference>
<dbReference type="CDD" id="cd05195">
    <property type="entry name" value="enoyl_red"/>
    <property type="match status" value="1"/>
</dbReference>
<dbReference type="InterPro" id="IPR020807">
    <property type="entry name" value="PKS_DH"/>
</dbReference>
<dbReference type="SUPFAM" id="SSF50129">
    <property type="entry name" value="GroES-like"/>
    <property type="match status" value="1"/>
</dbReference>
<dbReference type="InterPro" id="IPR011032">
    <property type="entry name" value="GroES-like_sf"/>
</dbReference>
<keyword evidence="6" id="KW-0045">Antibiotic biosynthesis</keyword>
<keyword evidence="4" id="KW-0597">Phosphoprotein</keyword>
<dbReference type="SMART" id="SM00823">
    <property type="entry name" value="PKS_PP"/>
    <property type="match status" value="2"/>
</dbReference>
<evidence type="ECO:0000256" key="8">
    <source>
        <dbReference type="ARBA" id="ARBA00023315"/>
    </source>
</evidence>
<dbReference type="InterPro" id="IPR036291">
    <property type="entry name" value="NAD(P)-bd_dom_sf"/>
</dbReference>
<dbReference type="CDD" id="cd08956">
    <property type="entry name" value="KR_3_FAS_SDR_x"/>
    <property type="match status" value="2"/>
</dbReference>
<dbReference type="InterPro" id="IPR020806">
    <property type="entry name" value="PKS_PP-bd"/>
</dbReference>
<feature type="region of interest" description="C-terminal hotdog fold" evidence="9">
    <location>
        <begin position="1087"/>
        <end position="1223"/>
    </location>
</feature>
<keyword evidence="5" id="KW-0808">Transferase</keyword>
<evidence type="ECO:0000313" key="14">
    <source>
        <dbReference type="EMBL" id="MFC5940559.1"/>
    </source>
</evidence>
<evidence type="ECO:0000256" key="6">
    <source>
        <dbReference type="ARBA" id="ARBA00023194"/>
    </source>
</evidence>
<dbReference type="SMART" id="SM00826">
    <property type="entry name" value="PKS_DH"/>
    <property type="match status" value="2"/>
</dbReference>
<evidence type="ECO:0000256" key="10">
    <source>
        <dbReference type="SAM" id="MobiDB-lite"/>
    </source>
</evidence>
<proteinExistence type="predicted"/>
<dbReference type="InterPro" id="IPR049900">
    <property type="entry name" value="PKS_mFAS_DH"/>
</dbReference>
<sequence length="3953" mass="414419">MSSESAELDPMANEAKLREYLKRTTTGLRQARRRLQEVEDRGHEPIAVVSMGCRFPGGVGSPEQLWELLVAERDAVTRVPTDRGWDIEDIYDPDPDAVGKSYTREGAFLADADRFDAEFFGISPREALAMDPQQRQLLEVTWETLERAGIPPARLRGTRTGVFVGSIGQTYNMSLLPAMAQVEGYVLTGTQASIMSGRIAYAYGLEGPAVTVDTACSTSAVALHLAVRALRNGECDRALAGGVTVMATSAWFTEFSRQRGLAPDGRCKPFAAAADGIGWGEGVGMLMLRRLSDAHRDGDRVLAVLRGSAVNSDGASNGLTAPNGPSQQRVIELALADARLTPGDIDVVEAHGTGTTLGDPIEAQALLATYGQDRPTGQPLWLGSVKSNIGHPQGAGGVAGVIKMVLALQHGLLPRTLHIDAPTPHVNWDAGQVSLLGEARPWPETGRPRRAAVSSFGVGGTNAHLVLEAAPPRPAPQPAPDRAAPAGALLTGGTLPWLLSARSEEALRRQAARLREFATARPGDRLADIGHALAFEREHHEHRTAVVADTAEELLAGLAAVADGRPAASVVSGHGAAARTVFVFPGQGSQWDRMAVELSESCPLFREHLRACADALAPHTDWSLLDVLHGVPGAPALDRVDVVQPALFAVMVSLARVWQAAGIRPDAVVGHSQGEIAAAHIAGALPLDAAATIVALRSRLLLDLAGTGGMASLPLPAADVERLLQHPGRDGLSIAAVNAPGSTVVAGPPDALHDLVRACEADGVQARVIPVDYASHTAAVEPLRERLEAALAGIAPVPADIAFYSTVTAAPADTGSLDAAYWYRNLRQPVALEPAVRALLSDGHTLFIEVSPHPVLTTPLQETIDDSGTPATAHGTLRRDHGGPDRLLQSLAQAHVHGATPDWATVLPRRDVTPVDLPTYPFVGHRYWPDGVQTGGDVRSAGLGSAGHPLLAAETMLADGGGHLFSGRLSLRTHPWLADHAVHGEVIVPATALVELGLHAAYRVGCGQLAELTLQTPLVVAERDAVQIQVLVGAAAADGERPVAIHSRPEHDDDADDAPWVCHATGLLLPQVAPAPAPVEVWPPAGATRLDTAEVYPRLSDIGLAYGPVFRGLRAAWGLGGDLYAEVELPDDVDARGFALHPALFDAALHATALSGGEHDGRTRLPFAWRGVSVHAVGATAVRVRLRPEGPDTVSVSVMDQAGLPVASVEALTVRPLSAGRTAASAARRSSLYRLAWQPVTAGTEAEQDGDWLVLGAPPHPVEWLGGDLRVVADPESWWPAVDAGAPVPGTVVAFAPAPPADADPPSGAHATTHWVHDLVRRWLTAERLEHSRLVVVTERAVAARAGDHVTGLAAAPAWGFLRVAQLEQPDRFHLVDVDGRESSLRRLRAALASGEPQLALRDGEAYAARLIHADAEALAVPPADATAWRLSSSGPGTLDNLVLEHCTADRQPLADGEVRVAVRAAGMNFRDVLIALGMYPGEALIGSEAAGVVLDTGAGVTDLAPGDAVMGLFSDGAVGPVAVADRRALTRVPAGWTFVQAAAAPVAFLTAYYALRDLADLRPGQRLLVHAATGGVGMAAVQLARHWGAETYATASTPKWGTLHAMGFDARHVADSRTLAFEETFRAATGGDGFDVVLDSLAGEFVDASLRLMPRGGRFLELGKTDVRDPAEVAARHPGVAYRAFETVESGPDHVQRMLADLGRLFAQGALTPLPVTAFDVRQAPQAFRLMSQARHTGKLVLTVARPLDVDGTVLVTGGTGTLGAAVARHLVTAHGVRHLLLVSRRGIEAAGAAELQAELTGLGADVVVRACDVADREDLRRLLDEIPPEHPLTAVVHSAGVTDDAAVTVLEPRQLDPVLRPKVDAAWQLHELTAAHDLSAFVLFSSLAGTLGNPGQANYAAGNTYLDALAAHRHARGLPAVSLAWGLWQSASGITAELFDDKRHAVAHSLLTTMSDAEALALFDVGLDGGRPDLVPAGINLGAVRAAADTRAAPAVLRGFLHPTRRQVGGRAARQGALQRELAGRSEAEQQALLLDLVRDNVGAVLNHPAPQTIDPRRPFQEIGFDSLTAVELRNRLNAETGLRLPATLIFDYPHAAALAGHLHERVSGQDRPATARAATTREAGDPIVIVGMACRFPGGIRSPRDLWDVVVSGGEHVSTFPQDRGWDLDRLFHPDPDHAGTTYVDRGGFLDGAGHFDAEFFGMSPREALGTDPQQRVLLETAWETLERAGIRPESLRHSRTGVFVGMTSYGYPGGASRAAEAVEGYLLTGASSSVASGRIAYALGLEGPAVTVDTACSSSLVSLHLAVQALRNGECDLALAGGATVMPSPSVFVGFSRQRGLAPDGHCKPFAAAADGTVFSEGVGLLLVERLSDARRNNHQVLAVVRGSAVNSDGTSNGLTAPNGPAQQRVIDQALTNAGLGHADVDAVEAHGTGTTLGDPIEAQALIATYGRARSDDSPLWISSIKSNIGHTQQAAGVAGVIKMVQAIEHGLLPAVLHVDAPTPHVEWADSGVAVLTETAPWPQTGRPRRAGVSAFGISGTNAHVILEQPADADSRRAAAPEATATPAALSPGRPDGDPTPLAWLVSARTPAALRQQAAGLASYAREHHDTRDADVAWSLATARTTFDHRAVVLGGDRDELLAGLDAVAAGEQHPAVVRADTPTGPARIVLVFPGQGSQWTGMALDLLEQSPVFAEHLRACAEAIDRHTDWSLLDVLRGAPGSADLGRVDVVQPALFAVMTSLAALWRAAGVVPDAVVGHSQGEIAAAYVAGALSLDDAARVVALRSRILTRIAGLGAMASVSLAAEEITARLSEADDVHLAAVNGPHDCVVAGDVTAVGDFVARCVADGVRARLIPVDYASHSPHVDAIRDELLDALGPVRPRAGTVPFYSTLTGAPVDTTELDAGYWFRNLRHTVRFAAATEALLDAGHHLFVEASPHPVLAVGIEQSLERAGRTGQVGGTLRRDQDGAREVLAALARAHVHGAPVDWTTVLPRGSARLDLPTYPFQRGHYWLKAQTATGDVTSAGLDDTGHPLIAAGLSVAADGQRIFTGRVSLRTHPWLADHRVEDVVVVPGTAFVELALYAAHLAGGAAVDELTLLAPLVVPEQGGVRLQLVVAAEENGTQQLTVHARPESEDDDADWTLHASGTLTGTAPPAAEGLTAWPPPGAERLDLDAVYDRFLAKGQLYGPAFQGLRAAWRHGDELCAEVTLPEDVDVEGFGVHPALLDAALHTLMADPARAREAAGSAALLPFSWTGLSLEATVGRALRVRIRSSADQAVSLDLADAEGRPAGRIGALRMRPLRGDLGAAARDRQPTLRWRWVEATAQAAPAQPLVFVGATAVDQVSAPRHATLDDLRAALAGGAPVPSVVVVSVPDGAGADPAAQAHLATHRTLHTVQEWLADDTFAGSSLALVTRGATGITEQEPVPDLAAAAVWGLVRSAQAENPGRFQLVDVDATATEQAVAAVIASGEPQSAVRDGRAYVPRLAWWSATDDASGGADARPSLAAAFRPGGTVLITGGTGTLGGLVARHLVTAHRVGHLVLVSRGGLDAPGAPELATELSALGASVTVAACDTTDRAALTRVLSAIPGEHPLTGVVHAAGTLDDATVPSLTPERLDTVLGPKVDAAWNLHELTRDLDLSAFVLFSSAAGVLGAPGQANYAAANSFLDGLARHRHALGLPAVSVAWGPWQQKSALTGGLDEGRHGGAARRGLVPLPTDEALACFDGVLDADLPTVVVARLHLRELRAQAVADALPPVLRDLVRVPRRRAESAEPDLAARLVGRDDDEQRAVTVEVLRGHLAAVLGHGSPGDIATDRPFQDLGFDSLTALELRNRLRRATGLPLPATLVFDYPTVGALADHVRQRLVPPQPSPAEAVLEHLDRLEAALAALPGDATRDLIDHRLRLLALGPDPVDEAEQRAAEGAMIGAASADELMDLIDREFRQA</sequence>
<dbReference type="InterPro" id="IPR036299">
    <property type="entry name" value="Polyketide_synth_docking_sf"/>
</dbReference>
<evidence type="ECO:0000313" key="15">
    <source>
        <dbReference type="Proteomes" id="UP001596207"/>
    </source>
</evidence>
<dbReference type="InterPro" id="IPR014043">
    <property type="entry name" value="Acyl_transferase_dom"/>
</dbReference>
<accession>A0ABW1HJU2</accession>
<dbReference type="InterPro" id="IPR057326">
    <property type="entry name" value="KR_dom"/>
</dbReference>
<evidence type="ECO:0000256" key="1">
    <source>
        <dbReference type="ARBA" id="ARBA00001957"/>
    </source>
</evidence>
<feature type="domain" description="PKS/mFAS DH" evidence="13">
    <location>
        <begin position="3038"/>
        <end position="3314"/>
    </location>
</feature>
<dbReference type="InterPro" id="IPR049551">
    <property type="entry name" value="PKS_DH_C"/>
</dbReference>
<dbReference type="InterPro" id="IPR032821">
    <property type="entry name" value="PKS_assoc"/>
</dbReference>
<feature type="compositionally biased region" description="Low complexity" evidence="10">
    <location>
        <begin position="2564"/>
        <end position="2576"/>
    </location>
</feature>
<feature type="domain" description="Carrier" evidence="11">
    <location>
        <begin position="2034"/>
        <end position="2109"/>
    </location>
</feature>